<evidence type="ECO:0000313" key="1">
    <source>
        <dbReference type="EMBL" id="KAJ8371290.1"/>
    </source>
</evidence>
<evidence type="ECO:0000313" key="2">
    <source>
        <dbReference type="Proteomes" id="UP001152622"/>
    </source>
</evidence>
<dbReference type="Proteomes" id="UP001152622">
    <property type="component" value="Chromosome 3"/>
</dbReference>
<comment type="caution">
    <text evidence="1">The sequence shown here is derived from an EMBL/GenBank/DDBJ whole genome shotgun (WGS) entry which is preliminary data.</text>
</comment>
<accession>A0A9Q1G1M9</accession>
<gene>
    <name evidence="1" type="ORF">SKAU_G00113180</name>
</gene>
<protein>
    <submittedName>
        <fullName evidence="1">Uncharacterized protein</fullName>
    </submittedName>
</protein>
<reference evidence="1" key="1">
    <citation type="journal article" date="2023" name="Science">
        <title>Genome structures resolve the early diversification of teleost fishes.</title>
        <authorList>
            <person name="Parey E."/>
            <person name="Louis A."/>
            <person name="Montfort J."/>
            <person name="Bouchez O."/>
            <person name="Roques C."/>
            <person name="Iampietro C."/>
            <person name="Lluch J."/>
            <person name="Castinel A."/>
            <person name="Donnadieu C."/>
            <person name="Desvignes T."/>
            <person name="Floi Bucao C."/>
            <person name="Jouanno E."/>
            <person name="Wen M."/>
            <person name="Mejri S."/>
            <person name="Dirks R."/>
            <person name="Jansen H."/>
            <person name="Henkel C."/>
            <person name="Chen W.J."/>
            <person name="Zahm M."/>
            <person name="Cabau C."/>
            <person name="Klopp C."/>
            <person name="Thompson A.W."/>
            <person name="Robinson-Rechavi M."/>
            <person name="Braasch I."/>
            <person name="Lecointre G."/>
            <person name="Bobe J."/>
            <person name="Postlethwait J.H."/>
            <person name="Berthelot C."/>
            <person name="Roest Crollius H."/>
            <person name="Guiguen Y."/>
        </authorList>
    </citation>
    <scope>NUCLEOTIDE SEQUENCE</scope>
    <source>
        <strain evidence="1">WJC10195</strain>
    </source>
</reference>
<dbReference type="AlphaFoldDB" id="A0A9Q1G1M9"/>
<name>A0A9Q1G1M9_SYNKA</name>
<organism evidence="1 2">
    <name type="scientific">Synaphobranchus kaupii</name>
    <name type="common">Kaup's arrowtooth eel</name>
    <dbReference type="NCBI Taxonomy" id="118154"/>
    <lineage>
        <taxon>Eukaryota</taxon>
        <taxon>Metazoa</taxon>
        <taxon>Chordata</taxon>
        <taxon>Craniata</taxon>
        <taxon>Vertebrata</taxon>
        <taxon>Euteleostomi</taxon>
        <taxon>Actinopterygii</taxon>
        <taxon>Neopterygii</taxon>
        <taxon>Teleostei</taxon>
        <taxon>Anguilliformes</taxon>
        <taxon>Synaphobranchidae</taxon>
        <taxon>Synaphobranchus</taxon>
    </lineage>
</organism>
<dbReference type="EMBL" id="JAINUF010000003">
    <property type="protein sequence ID" value="KAJ8371290.1"/>
    <property type="molecule type" value="Genomic_DNA"/>
</dbReference>
<keyword evidence="2" id="KW-1185">Reference proteome</keyword>
<sequence length="109" mass="11794">MGLAFTFEQLHPPRKPGRLYNQAPGSNAPVCSVITAVELPPSEPLTVLLCQTYPVTPARKLRSADDATNGRLDKHVVQEVAFESDEYTTFPVWSSSVLTDLTLAIGGPV</sequence>
<proteinExistence type="predicted"/>